<dbReference type="AlphaFoldDB" id="A0A5K1JYS9"/>
<dbReference type="PROSITE" id="PS52012">
    <property type="entry name" value="CFEM"/>
    <property type="match status" value="1"/>
</dbReference>
<evidence type="ECO:0000256" key="5">
    <source>
        <dbReference type="SAM" id="MobiDB-lite"/>
    </source>
</evidence>
<dbReference type="InterPro" id="IPR008427">
    <property type="entry name" value="Extracellular_membr_CFEM_dom"/>
</dbReference>
<feature type="chain" id="PRO_5023809078" evidence="6">
    <location>
        <begin position="20"/>
        <end position="122"/>
    </location>
</feature>
<proteinExistence type="predicted"/>
<evidence type="ECO:0000259" key="7">
    <source>
        <dbReference type="PROSITE" id="PS52012"/>
    </source>
</evidence>
<evidence type="ECO:0000313" key="8">
    <source>
        <dbReference type="EMBL" id="VWO96518.1"/>
    </source>
</evidence>
<comment type="subcellular location">
    <subcellularLocation>
        <location evidence="1">Secreted</location>
    </subcellularLocation>
</comment>
<sequence length="122" mass="12479">MKLALLSAALAALVCATQAQISPCIQGCLTTAQSQAGCGALDISCMCKSTKFQADMLSCLKAKCTAADLAEAKKYEAQFCGSCACGLLFFVSPSSAFRAGADRSSGWDSLSGTRSSGESRLG</sequence>
<organism evidence="8">
    <name type="scientific">Ganoderma boninense</name>
    <dbReference type="NCBI Taxonomy" id="34458"/>
    <lineage>
        <taxon>Eukaryota</taxon>
        <taxon>Fungi</taxon>
        <taxon>Dikarya</taxon>
        <taxon>Basidiomycota</taxon>
        <taxon>Agaricomycotina</taxon>
        <taxon>Agaricomycetes</taxon>
        <taxon>Polyporales</taxon>
        <taxon>Polyporaceae</taxon>
        <taxon>Ganoderma</taxon>
    </lineage>
</organism>
<keyword evidence="3 6" id="KW-0732">Signal</keyword>
<name>A0A5K1JYS9_9APHY</name>
<feature type="signal peptide" evidence="6">
    <location>
        <begin position="1"/>
        <end position="19"/>
    </location>
</feature>
<gene>
    <name evidence="8" type="primary">Q4WMA6</name>
</gene>
<dbReference type="GO" id="GO:0005576">
    <property type="term" value="C:extracellular region"/>
    <property type="evidence" value="ECO:0007669"/>
    <property type="project" value="UniProtKB-SubCell"/>
</dbReference>
<dbReference type="Pfam" id="PF05730">
    <property type="entry name" value="CFEM"/>
    <property type="match status" value="1"/>
</dbReference>
<feature type="region of interest" description="Disordered" evidence="5">
    <location>
        <begin position="99"/>
        <end position="122"/>
    </location>
</feature>
<dbReference type="EMBL" id="LR725701">
    <property type="protein sequence ID" value="VWO96518.1"/>
    <property type="molecule type" value="Genomic_DNA"/>
</dbReference>
<protein>
    <submittedName>
        <fullName evidence="8">GPI-anchored CFEM domain protein B</fullName>
    </submittedName>
</protein>
<accession>A0A5K1JYS9</accession>
<keyword evidence="4" id="KW-1015">Disulfide bond</keyword>
<keyword evidence="2" id="KW-0964">Secreted</keyword>
<evidence type="ECO:0000256" key="6">
    <source>
        <dbReference type="SAM" id="SignalP"/>
    </source>
</evidence>
<feature type="domain" description="CFEM" evidence="7">
    <location>
        <begin position="1"/>
        <end position="107"/>
    </location>
</feature>
<feature type="compositionally biased region" description="Polar residues" evidence="5">
    <location>
        <begin position="106"/>
        <end position="122"/>
    </location>
</feature>
<evidence type="ECO:0000256" key="1">
    <source>
        <dbReference type="ARBA" id="ARBA00004613"/>
    </source>
</evidence>
<evidence type="ECO:0000256" key="3">
    <source>
        <dbReference type="ARBA" id="ARBA00022729"/>
    </source>
</evidence>
<evidence type="ECO:0000256" key="4">
    <source>
        <dbReference type="ARBA" id="ARBA00023157"/>
    </source>
</evidence>
<reference evidence="8" key="1">
    <citation type="submission" date="2019-10" db="EMBL/GenBank/DDBJ databases">
        <authorList>
            <person name="Nor Muhammad N."/>
        </authorList>
    </citation>
    <scope>NUCLEOTIDE SEQUENCE</scope>
</reference>
<evidence type="ECO:0000256" key="2">
    <source>
        <dbReference type="ARBA" id="ARBA00022525"/>
    </source>
</evidence>